<proteinExistence type="inferred from homology"/>
<keyword evidence="3 6" id="KW-0658">Purine biosynthesis</keyword>
<dbReference type="CDD" id="cd08645">
    <property type="entry name" value="FMT_core_GART"/>
    <property type="match status" value="1"/>
</dbReference>
<comment type="caution">
    <text evidence="8">The sequence shown here is derived from an EMBL/GenBank/DDBJ whole genome shotgun (WGS) entry which is preliminary data.</text>
</comment>
<dbReference type="NCBIfam" id="TIGR00639">
    <property type="entry name" value="PurN"/>
    <property type="match status" value="1"/>
</dbReference>
<evidence type="ECO:0000313" key="9">
    <source>
        <dbReference type="Proteomes" id="UP000294937"/>
    </source>
</evidence>
<dbReference type="InterPro" id="IPR002376">
    <property type="entry name" value="Formyl_transf_N"/>
</dbReference>
<comment type="catalytic activity">
    <reaction evidence="5 6">
        <text>N(1)-(5-phospho-beta-D-ribosyl)glycinamide + (6R)-10-formyltetrahydrofolate = N(2)-formyl-N(1)-(5-phospho-beta-D-ribosyl)glycinamide + (6S)-5,6,7,8-tetrahydrofolate + H(+)</text>
        <dbReference type="Rhea" id="RHEA:15053"/>
        <dbReference type="ChEBI" id="CHEBI:15378"/>
        <dbReference type="ChEBI" id="CHEBI:57453"/>
        <dbReference type="ChEBI" id="CHEBI:143788"/>
        <dbReference type="ChEBI" id="CHEBI:147286"/>
        <dbReference type="ChEBI" id="CHEBI:195366"/>
        <dbReference type="EC" id="2.1.2.2"/>
    </reaction>
</comment>
<dbReference type="Gene3D" id="3.40.50.170">
    <property type="entry name" value="Formyl transferase, N-terminal domain"/>
    <property type="match status" value="1"/>
</dbReference>
<dbReference type="Pfam" id="PF00551">
    <property type="entry name" value="Formyl_trans_N"/>
    <property type="match status" value="1"/>
</dbReference>
<keyword evidence="2 6" id="KW-0808">Transferase</keyword>
<protein>
    <recommendedName>
        <fullName evidence="6">Phosphoribosylglycinamide formyltransferase</fullName>
        <ecNumber evidence="6">2.1.2.2</ecNumber>
    </recommendedName>
    <alternativeName>
        <fullName evidence="6">5'-phosphoribosylglycinamide transformylase</fullName>
    </alternativeName>
    <alternativeName>
        <fullName evidence="6">GAR transformylase</fullName>
        <shortName evidence="6">GART</shortName>
    </alternativeName>
</protein>
<evidence type="ECO:0000256" key="2">
    <source>
        <dbReference type="ARBA" id="ARBA00022679"/>
    </source>
</evidence>
<comment type="function">
    <text evidence="6">Catalyzes the transfer of a formyl group from 10-formyltetrahydrofolate to 5-phospho-ribosyl-glycinamide (GAR), producing 5-phospho-ribosyl-N-formylglycinamide (FGAR) and tetrahydrofolate.</text>
</comment>
<dbReference type="GO" id="GO:0004644">
    <property type="term" value="F:phosphoribosylglycinamide formyltransferase activity"/>
    <property type="evidence" value="ECO:0007669"/>
    <property type="project" value="UniProtKB-UniRule"/>
</dbReference>
<dbReference type="OrthoDB" id="9806170at2"/>
<keyword evidence="9" id="KW-1185">Reference proteome</keyword>
<evidence type="ECO:0000256" key="5">
    <source>
        <dbReference type="ARBA" id="ARBA00047664"/>
    </source>
</evidence>
<dbReference type="UniPathway" id="UPA00074">
    <property type="reaction ID" value="UER00126"/>
</dbReference>
<gene>
    <name evidence="6" type="primary">purN</name>
    <name evidence="8" type="ORF">EDD58_11013</name>
</gene>
<dbReference type="AlphaFoldDB" id="A0A4R3L472"/>
<evidence type="ECO:0000256" key="4">
    <source>
        <dbReference type="ARBA" id="ARBA00038440"/>
    </source>
</evidence>
<dbReference type="PROSITE" id="PS00373">
    <property type="entry name" value="GART"/>
    <property type="match status" value="1"/>
</dbReference>
<evidence type="ECO:0000256" key="3">
    <source>
        <dbReference type="ARBA" id="ARBA00022755"/>
    </source>
</evidence>
<dbReference type="GO" id="GO:0005829">
    <property type="term" value="C:cytosol"/>
    <property type="evidence" value="ECO:0007669"/>
    <property type="project" value="TreeGrafter"/>
</dbReference>
<name>A0A4R3L472_9BACL</name>
<dbReference type="SUPFAM" id="SSF53328">
    <property type="entry name" value="Formyltransferase"/>
    <property type="match status" value="1"/>
</dbReference>
<reference evidence="8 9" key="1">
    <citation type="submission" date="2019-03" db="EMBL/GenBank/DDBJ databases">
        <title>Genomic Encyclopedia of Type Strains, Phase IV (KMG-IV): sequencing the most valuable type-strain genomes for metagenomic binning, comparative biology and taxonomic classification.</title>
        <authorList>
            <person name="Goeker M."/>
        </authorList>
    </citation>
    <scope>NUCLEOTIDE SEQUENCE [LARGE SCALE GENOMIC DNA]</scope>
    <source>
        <strain evidence="8 9">DSM 45707</strain>
    </source>
</reference>
<comment type="pathway">
    <text evidence="1 6">Purine metabolism; IMP biosynthesis via de novo pathway; N(2)-formyl-N(1)-(5-phospho-D-ribosyl)glycinamide from N(1)-(5-phospho-D-ribosyl)glycinamide (10-formyl THF route): step 1/1.</text>
</comment>
<dbReference type="InterPro" id="IPR036477">
    <property type="entry name" value="Formyl_transf_N_sf"/>
</dbReference>
<feature type="domain" description="Formyl transferase N-terminal" evidence="7">
    <location>
        <begin position="1"/>
        <end position="180"/>
    </location>
</feature>
<feature type="binding site" evidence="6">
    <location>
        <begin position="89"/>
        <end position="92"/>
    </location>
    <ligand>
        <name>(6R)-10-formyltetrahydrofolate</name>
        <dbReference type="ChEBI" id="CHEBI:195366"/>
    </ligand>
</feature>
<organism evidence="8 9">
    <name type="scientific">Hazenella coriacea</name>
    <dbReference type="NCBI Taxonomy" id="1179467"/>
    <lineage>
        <taxon>Bacteria</taxon>
        <taxon>Bacillati</taxon>
        <taxon>Bacillota</taxon>
        <taxon>Bacilli</taxon>
        <taxon>Bacillales</taxon>
        <taxon>Thermoactinomycetaceae</taxon>
        <taxon>Hazenella</taxon>
    </lineage>
</organism>
<evidence type="ECO:0000259" key="7">
    <source>
        <dbReference type="Pfam" id="PF00551"/>
    </source>
</evidence>
<feature type="binding site" evidence="6">
    <location>
        <position position="64"/>
    </location>
    <ligand>
        <name>(6R)-10-formyltetrahydrofolate</name>
        <dbReference type="ChEBI" id="CHEBI:195366"/>
    </ligand>
</feature>
<dbReference type="HAMAP" id="MF_01930">
    <property type="entry name" value="PurN"/>
    <property type="match status" value="1"/>
</dbReference>
<dbReference type="InterPro" id="IPR004607">
    <property type="entry name" value="GART"/>
</dbReference>
<feature type="active site" description="Proton donor" evidence="6">
    <location>
        <position position="108"/>
    </location>
</feature>
<dbReference type="PANTHER" id="PTHR43369">
    <property type="entry name" value="PHOSPHORIBOSYLGLYCINAMIDE FORMYLTRANSFERASE"/>
    <property type="match status" value="1"/>
</dbReference>
<comment type="similarity">
    <text evidence="4 6">Belongs to the GART family.</text>
</comment>
<accession>A0A4R3L472</accession>
<dbReference type="FunFam" id="3.40.50.170:FF:000007">
    <property type="entry name" value="Phosphoribosylglycinamide formyltransferase"/>
    <property type="match status" value="1"/>
</dbReference>
<evidence type="ECO:0000313" key="8">
    <source>
        <dbReference type="EMBL" id="TCS92787.1"/>
    </source>
</evidence>
<dbReference type="InterPro" id="IPR001555">
    <property type="entry name" value="GART_AS"/>
</dbReference>
<dbReference type="EC" id="2.1.2.2" evidence="6"/>
<evidence type="ECO:0000256" key="6">
    <source>
        <dbReference type="HAMAP-Rule" id="MF_01930"/>
    </source>
</evidence>
<dbReference type="EMBL" id="SMAG01000010">
    <property type="protein sequence ID" value="TCS92787.1"/>
    <property type="molecule type" value="Genomic_DNA"/>
</dbReference>
<feature type="binding site" evidence="6">
    <location>
        <begin position="11"/>
        <end position="13"/>
    </location>
    <ligand>
        <name>N(1)-(5-phospho-beta-D-ribosyl)glycinamide</name>
        <dbReference type="ChEBI" id="CHEBI:143788"/>
    </ligand>
</feature>
<dbReference type="PANTHER" id="PTHR43369:SF2">
    <property type="entry name" value="PHOSPHORIBOSYLGLYCINAMIDE FORMYLTRANSFERASE"/>
    <property type="match status" value="1"/>
</dbReference>
<dbReference type="RefSeq" id="WP_131926379.1">
    <property type="nucleotide sequence ID" value="NZ_SMAG01000010.1"/>
</dbReference>
<dbReference type="Proteomes" id="UP000294937">
    <property type="component" value="Unassembled WGS sequence"/>
</dbReference>
<evidence type="ECO:0000256" key="1">
    <source>
        <dbReference type="ARBA" id="ARBA00005054"/>
    </source>
</evidence>
<dbReference type="GO" id="GO:0006189">
    <property type="term" value="P:'de novo' IMP biosynthetic process"/>
    <property type="evidence" value="ECO:0007669"/>
    <property type="project" value="UniProtKB-UniRule"/>
</dbReference>
<feature type="binding site" evidence="6">
    <location>
        <position position="106"/>
    </location>
    <ligand>
        <name>(6R)-10-formyltetrahydrofolate</name>
        <dbReference type="ChEBI" id="CHEBI:195366"/>
    </ligand>
</feature>
<feature type="site" description="Raises pKa of active site His" evidence="6">
    <location>
        <position position="144"/>
    </location>
</feature>
<sequence>MSIAVFASGSGSNFEQLVCSSKGKEWPMSISILICDKPQAKVLERAERLGIPAVLIEPKQFSDKKAYEEAILQVLHQYRVKWIFLAGYLRIIGSTLLNAYSGRIVNIHPSLLPAFPGLHAIEQAYQYQVKLSGVTVHFVDEGLDTGPIIAQVPVPLYETDTLESFAQRIHQAEHQIYPEVAVQLLASSAHPSIQIK</sequence>